<dbReference type="AlphaFoldDB" id="B1Z8I4"/>
<keyword evidence="1" id="KW-0812">Transmembrane</keyword>
<dbReference type="OrthoDB" id="7999357at2"/>
<dbReference type="Proteomes" id="UP000007136">
    <property type="component" value="Chromosome"/>
</dbReference>
<gene>
    <name evidence="2" type="ordered locus">Mpop_3722</name>
</gene>
<evidence type="ECO:0000313" key="2">
    <source>
        <dbReference type="EMBL" id="ACB81866.1"/>
    </source>
</evidence>
<evidence type="ECO:0000256" key="1">
    <source>
        <dbReference type="SAM" id="Phobius"/>
    </source>
</evidence>
<dbReference type="HOGENOM" id="CLU_164706_0_0_5"/>
<dbReference type="EMBL" id="CP001029">
    <property type="protein sequence ID" value="ACB81866.1"/>
    <property type="molecule type" value="Genomic_DNA"/>
</dbReference>
<feature type="transmembrane region" description="Helical" evidence="1">
    <location>
        <begin position="32"/>
        <end position="50"/>
    </location>
</feature>
<dbReference type="KEGG" id="mpo:Mpop_3722"/>
<reference evidence="2" key="1">
    <citation type="submission" date="2008-04" db="EMBL/GenBank/DDBJ databases">
        <title>Complete sequence of chromosome of Methylobacterium populi BJ001.</title>
        <authorList>
            <consortium name="US DOE Joint Genome Institute"/>
            <person name="Copeland A."/>
            <person name="Lucas S."/>
            <person name="Lapidus A."/>
            <person name="Glavina del Rio T."/>
            <person name="Dalin E."/>
            <person name="Tice H."/>
            <person name="Bruce D."/>
            <person name="Goodwin L."/>
            <person name="Pitluck S."/>
            <person name="Chertkov O."/>
            <person name="Brettin T."/>
            <person name="Detter J.C."/>
            <person name="Han C."/>
            <person name="Kuske C.R."/>
            <person name="Schmutz J."/>
            <person name="Larimer F."/>
            <person name="Land M."/>
            <person name="Hauser L."/>
            <person name="Kyrpides N."/>
            <person name="Mikhailova N."/>
            <person name="Marx C."/>
            <person name="Richardson P."/>
        </authorList>
    </citation>
    <scope>NUCLEOTIDE SEQUENCE [LARGE SCALE GENOMIC DNA]</scope>
    <source>
        <strain evidence="2">BJ001</strain>
    </source>
</reference>
<dbReference type="eggNOG" id="ENOG502ZZVR">
    <property type="taxonomic scope" value="Bacteria"/>
</dbReference>
<organism evidence="2 3">
    <name type="scientific">Methylorubrum populi (strain ATCC BAA-705 / NCIMB 13946 / BJ001)</name>
    <name type="common">Methylobacterium populi</name>
    <dbReference type="NCBI Taxonomy" id="441620"/>
    <lineage>
        <taxon>Bacteria</taxon>
        <taxon>Pseudomonadati</taxon>
        <taxon>Pseudomonadota</taxon>
        <taxon>Alphaproteobacteria</taxon>
        <taxon>Hyphomicrobiales</taxon>
        <taxon>Methylobacteriaceae</taxon>
        <taxon>Methylorubrum</taxon>
    </lineage>
</organism>
<name>B1Z8I4_METPB</name>
<dbReference type="STRING" id="441620.Mpop_3722"/>
<keyword evidence="1" id="KW-1133">Transmembrane helix</keyword>
<dbReference type="RefSeq" id="WP_012455579.1">
    <property type="nucleotide sequence ID" value="NC_010725.1"/>
</dbReference>
<proteinExistence type="predicted"/>
<keyword evidence="1" id="KW-0472">Membrane</keyword>
<feature type="transmembrane region" description="Helical" evidence="1">
    <location>
        <begin position="56"/>
        <end position="77"/>
    </location>
</feature>
<accession>B1Z8I4</accession>
<evidence type="ECO:0000313" key="3">
    <source>
        <dbReference type="Proteomes" id="UP000007136"/>
    </source>
</evidence>
<protein>
    <submittedName>
        <fullName evidence="2">Uncharacterized protein</fullName>
    </submittedName>
</protein>
<sequence length="111" mass="11481">MATFNPKIRPWRRLNLPFSLSAGFRSVANGSVLPGWVAVSTLCTVIAALLPGSSALWSLAFLLILAGYVWLGVGLTAGGAPFGRGHLTVWDGALLSFATSFGVQAAAHLGA</sequence>